<feature type="region of interest" description="Disordered" evidence="2">
    <location>
        <begin position="1097"/>
        <end position="1119"/>
    </location>
</feature>
<feature type="compositionally biased region" description="Basic and acidic residues" evidence="2">
    <location>
        <begin position="440"/>
        <end position="457"/>
    </location>
</feature>
<name>A0AA88LFB1_CHASR</name>
<comment type="caution">
    <text evidence="3">The sequence shown here is derived from an EMBL/GenBank/DDBJ whole genome shotgun (WGS) entry which is preliminary data.</text>
</comment>
<evidence type="ECO:0000256" key="1">
    <source>
        <dbReference type="SAM" id="Coils"/>
    </source>
</evidence>
<feature type="compositionally biased region" description="Basic residues" evidence="2">
    <location>
        <begin position="1156"/>
        <end position="1168"/>
    </location>
</feature>
<gene>
    <name evidence="3" type="ORF">Q5P01_000210</name>
</gene>
<reference evidence="3" key="1">
    <citation type="submission" date="2023-07" db="EMBL/GenBank/DDBJ databases">
        <title>Chromosome-level Genome Assembly of Striped Snakehead (Channa striata).</title>
        <authorList>
            <person name="Liu H."/>
        </authorList>
    </citation>
    <scope>NUCLEOTIDE SEQUENCE</scope>
    <source>
        <strain evidence="3">Gz</strain>
        <tissue evidence="3">Muscle</tissue>
    </source>
</reference>
<feature type="region of interest" description="Disordered" evidence="2">
    <location>
        <begin position="440"/>
        <end position="467"/>
    </location>
</feature>
<feature type="compositionally biased region" description="Acidic residues" evidence="2">
    <location>
        <begin position="204"/>
        <end position="219"/>
    </location>
</feature>
<accession>A0AA88LFB1</accession>
<feature type="coiled-coil region" evidence="1">
    <location>
        <begin position="956"/>
        <end position="1032"/>
    </location>
</feature>
<feature type="compositionally biased region" description="Low complexity" evidence="2">
    <location>
        <begin position="1189"/>
        <end position="1198"/>
    </location>
</feature>
<evidence type="ECO:0000313" key="4">
    <source>
        <dbReference type="Proteomes" id="UP001187415"/>
    </source>
</evidence>
<evidence type="ECO:0000256" key="2">
    <source>
        <dbReference type="SAM" id="MobiDB-lite"/>
    </source>
</evidence>
<feature type="compositionally biased region" description="Basic and acidic residues" evidence="2">
    <location>
        <begin position="669"/>
        <end position="688"/>
    </location>
</feature>
<feature type="compositionally biased region" description="Basic and acidic residues" evidence="2">
    <location>
        <begin position="1169"/>
        <end position="1188"/>
    </location>
</feature>
<feature type="compositionally biased region" description="Basic and acidic residues" evidence="2">
    <location>
        <begin position="647"/>
        <end position="660"/>
    </location>
</feature>
<dbReference type="Proteomes" id="UP001187415">
    <property type="component" value="Unassembled WGS sequence"/>
</dbReference>
<organism evidence="3 4">
    <name type="scientific">Channa striata</name>
    <name type="common">Snakehead murrel</name>
    <name type="synonym">Ophicephalus striatus</name>
    <dbReference type="NCBI Taxonomy" id="64152"/>
    <lineage>
        <taxon>Eukaryota</taxon>
        <taxon>Metazoa</taxon>
        <taxon>Chordata</taxon>
        <taxon>Craniata</taxon>
        <taxon>Vertebrata</taxon>
        <taxon>Euteleostomi</taxon>
        <taxon>Actinopterygii</taxon>
        <taxon>Neopterygii</taxon>
        <taxon>Teleostei</taxon>
        <taxon>Neoteleostei</taxon>
        <taxon>Acanthomorphata</taxon>
        <taxon>Anabantaria</taxon>
        <taxon>Anabantiformes</taxon>
        <taxon>Channoidei</taxon>
        <taxon>Channidae</taxon>
        <taxon>Channa</taxon>
    </lineage>
</organism>
<sequence length="1414" mass="157282">MAEPETDDLALSVFRSVRALSSDVFEDIMRRHYGSDAIPKETPRTTLTEGYKNLSAYLRITHRLGKREEAVTEIREAHREMMCRGKTGFDEIEGEAESRDSSQADNAEIEAAEALMELGCAGRYVDTVECNTTRSCYLEIGIHPPYHCRHEGWSDEDEGADGTDDERWPEGRVTLEAGESDPMRGEAMSCPATLAGLLPIAEGVEDGGVDEDGSEETADDIVGSGDETGLAVLEDDTADAAASRGVILEASEAAVGFEYTWVQLSGIEKRLPVTASVAGPSLRGTFAVPVERGSLRGARCLVFRAIYESGGQAFGLLTAKHFRPAVPGTRGRAVKRISILASAPLAWVELECVQSDRGTEGGRDAPGEWWRRDREAEEEAERLVFSIYTNLNRYAYCTVTASGSGDLAEGESLAAELTGETLAALGAPLAFKALHEQSRLTLERTRSREEGSARGEDDGPSTIPDPTRAAWGTCVLWQRRDNAARPFRFTSNDSTELPAPSTDRWLRVTATRSGLEITGRGGPGEALSEHFVQAPYWAVVLAAQCCGALTRWSHELDSISRGLRAIDSPTDDDAEDRICQRCGFAYRADPSVCEPTARRTRAVSQIDELLLGGICTSLCAKVAFGGDRSPRGSYCLNHRRAYAASAEERRERELYGENRPRPFAGGGREGGRDDGKSQGEKRSRREGEGDGGEEDPDPGWWTWQRRFRQEVRERRLGRPDHELGRDGAWVRFWKTFYQSSASAGGRDGVPERPSVSADYWKGRSLLRRLLDGVADTFLGKAFVPGPRYVARADRVLAALADIAEDRVGRPSLSSALMELEATLSRQTSVRDALALLLAPSSTEAAADIICSSYVRRKWGLVTDVGWALLDTIRDLRDGLDRETERCERALRGEAEAKRALASEERERKMWRVDGRIQEERMKHEDELRIVRQSSRKDIDELQTQMAGILIGHAKQKDVLQEKNLTLQKALEEMANELRTSQERCAGTQDELDRCKRTLQEAEEESARCRENAAKLDAQRAEMEGLIREQNKREHALVEERDATSHRVVQLQRALHEIRDFVGLDASSGFAVDDIRALMDRSFERVKRTLLRDCVRKTVPEDGSGEDGDHVASMDTGGSSDLFHEYESMIRQTVRTLDAEHSPMEYDDSCHDQFARGKRRYRTGMKRRNPREAKDERGVKGEHESRDLRPSTSSSTTPTKLPKVEKAKEPIGAAVPVREERASVKRETDEGLDYTHIHKITIDSSPKSMTVPRAVYDHLGSPDVKFIRLGSSGEFINTLFEVLQVNNVTDVCGELNTALLASGEQGLRQLSEALRCTLVVFQSQSGRADVYGEDSATRIHAIFIQSGNYYMIVARRRDSDDSAYTYNLARLPEFHMPKRDRATEEEEEKYSDNQWISADKAVAETSEITLLQPET</sequence>
<keyword evidence="4" id="KW-1185">Reference proteome</keyword>
<protein>
    <submittedName>
        <fullName evidence="3">Uncharacterized protein</fullName>
    </submittedName>
</protein>
<proteinExistence type="predicted"/>
<dbReference type="EMBL" id="JAUPFM010000176">
    <property type="protein sequence ID" value="KAK2811415.1"/>
    <property type="molecule type" value="Genomic_DNA"/>
</dbReference>
<feature type="region of interest" description="Disordered" evidence="2">
    <location>
        <begin position="204"/>
        <end position="225"/>
    </location>
</feature>
<feature type="region of interest" description="Disordered" evidence="2">
    <location>
        <begin position="647"/>
        <end position="700"/>
    </location>
</feature>
<keyword evidence="1" id="KW-0175">Coiled coil</keyword>
<evidence type="ECO:0000313" key="3">
    <source>
        <dbReference type="EMBL" id="KAK2811415.1"/>
    </source>
</evidence>
<feature type="region of interest" description="Disordered" evidence="2">
    <location>
        <begin position="1156"/>
        <end position="1207"/>
    </location>
</feature>